<reference evidence="1" key="1">
    <citation type="submission" date="2014-09" db="EMBL/GenBank/DDBJ databases">
        <authorList>
            <person name="Magalhaes I.L.F."/>
            <person name="Oliveira U."/>
            <person name="Santos F.R."/>
            <person name="Vidigal T.H.D.A."/>
            <person name="Brescovit A.D."/>
            <person name="Santos A.J."/>
        </authorList>
    </citation>
    <scope>NUCLEOTIDE SEQUENCE</scope>
    <source>
        <tissue evidence="1">Shoot tissue taken approximately 20 cm above the soil surface</tissue>
    </source>
</reference>
<sequence length="47" mass="5411">MSLWCLVPAVVFQDDAEFFLVPRNAFMLNNYSCHILLNSGMNDACNW</sequence>
<proteinExistence type="predicted"/>
<dbReference type="EMBL" id="GBRH01270395">
    <property type="protein sequence ID" value="JAD27500.1"/>
    <property type="molecule type" value="Transcribed_RNA"/>
</dbReference>
<protein>
    <submittedName>
        <fullName evidence="1">Uncharacterized protein</fullName>
    </submittedName>
</protein>
<dbReference type="AlphaFoldDB" id="A0A0A8YRM4"/>
<evidence type="ECO:0000313" key="1">
    <source>
        <dbReference type="EMBL" id="JAD27500.1"/>
    </source>
</evidence>
<accession>A0A0A8YRM4</accession>
<name>A0A0A8YRM4_ARUDO</name>
<reference evidence="1" key="2">
    <citation type="journal article" date="2015" name="Data Brief">
        <title>Shoot transcriptome of the giant reed, Arundo donax.</title>
        <authorList>
            <person name="Barrero R.A."/>
            <person name="Guerrero F.D."/>
            <person name="Moolhuijzen P."/>
            <person name="Goolsby J.A."/>
            <person name="Tidwell J."/>
            <person name="Bellgard S.E."/>
            <person name="Bellgard M.I."/>
        </authorList>
    </citation>
    <scope>NUCLEOTIDE SEQUENCE</scope>
    <source>
        <tissue evidence="1">Shoot tissue taken approximately 20 cm above the soil surface</tissue>
    </source>
</reference>
<organism evidence="1">
    <name type="scientific">Arundo donax</name>
    <name type="common">Giant reed</name>
    <name type="synonym">Donax arundinaceus</name>
    <dbReference type="NCBI Taxonomy" id="35708"/>
    <lineage>
        <taxon>Eukaryota</taxon>
        <taxon>Viridiplantae</taxon>
        <taxon>Streptophyta</taxon>
        <taxon>Embryophyta</taxon>
        <taxon>Tracheophyta</taxon>
        <taxon>Spermatophyta</taxon>
        <taxon>Magnoliopsida</taxon>
        <taxon>Liliopsida</taxon>
        <taxon>Poales</taxon>
        <taxon>Poaceae</taxon>
        <taxon>PACMAD clade</taxon>
        <taxon>Arundinoideae</taxon>
        <taxon>Arundineae</taxon>
        <taxon>Arundo</taxon>
    </lineage>
</organism>